<keyword evidence="5" id="KW-1185">Reference proteome</keyword>
<feature type="region of interest" description="Disordered" evidence="2">
    <location>
        <begin position="1"/>
        <end position="96"/>
    </location>
</feature>
<dbReference type="Ensembl" id="ENSCVAT00000031281.1">
    <property type="protein sequence ID" value="ENSCVAP00000014838.1"/>
    <property type="gene ID" value="ENSCVAG00000017550.1"/>
</dbReference>
<proteinExistence type="predicted"/>
<dbReference type="InterPro" id="IPR001870">
    <property type="entry name" value="B30.2/SPRY"/>
</dbReference>
<dbReference type="Pfam" id="PF00622">
    <property type="entry name" value="SPRY"/>
    <property type="match status" value="1"/>
</dbReference>
<feature type="coiled-coil region" evidence="1">
    <location>
        <begin position="138"/>
        <end position="165"/>
    </location>
</feature>
<dbReference type="OMA" id="PNHLEFC"/>
<dbReference type="InterPro" id="IPR003877">
    <property type="entry name" value="SPRY_dom"/>
</dbReference>
<dbReference type="PRINTS" id="PR01407">
    <property type="entry name" value="BUTYPHLNCDUF"/>
</dbReference>
<evidence type="ECO:0000259" key="3">
    <source>
        <dbReference type="PROSITE" id="PS50188"/>
    </source>
</evidence>
<evidence type="ECO:0000256" key="1">
    <source>
        <dbReference type="SAM" id="Coils"/>
    </source>
</evidence>
<reference evidence="4" key="1">
    <citation type="submission" date="2025-08" db="UniProtKB">
        <authorList>
            <consortium name="Ensembl"/>
        </authorList>
    </citation>
    <scope>IDENTIFICATION</scope>
</reference>
<organism evidence="4 5">
    <name type="scientific">Cyprinodon variegatus</name>
    <name type="common">Sheepshead minnow</name>
    <dbReference type="NCBI Taxonomy" id="28743"/>
    <lineage>
        <taxon>Eukaryota</taxon>
        <taxon>Metazoa</taxon>
        <taxon>Chordata</taxon>
        <taxon>Craniata</taxon>
        <taxon>Vertebrata</taxon>
        <taxon>Euteleostomi</taxon>
        <taxon>Actinopterygii</taxon>
        <taxon>Neopterygii</taxon>
        <taxon>Teleostei</taxon>
        <taxon>Neoteleostei</taxon>
        <taxon>Acanthomorphata</taxon>
        <taxon>Ovalentaria</taxon>
        <taxon>Atherinomorphae</taxon>
        <taxon>Cyprinodontiformes</taxon>
        <taxon>Cyprinodontidae</taxon>
        <taxon>Cyprinodon</taxon>
    </lineage>
</organism>
<dbReference type="Gene3D" id="2.60.120.920">
    <property type="match status" value="1"/>
</dbReference>
<feature type="region of interest" description="Disordered" evidence="2">
    <location>
        <begin position="108"/>
        <end position="135"/>
    </location>
</feature>
<dbReference type="PROSITE" id="PS50188">
    <property type="entry name" value="B302_SPRY"/>
    <property type="match status" value="1"/>
</dbReference>
<name>A0A3Q2D8D0_CYPVA</name>
<sequence>MSRPETSRHVPTRKTALIKSAEGTAMCCRRSQPLHHHSRTQQLQNLAAPEACSSRTQQLQNPAAPEPSSTRSQQLQNLSSRTMADGPEHSLPSAGLCSFLQDGESFSPLDSSSGAAVQPFPRSPKLQRKAARGPQLSQELLSQRLEELEAEKTKTDAHIQSLKKRKADLSRSTEVMKHQVQEHFENMHRVLKQDQQAVLDSLDLDLKQTRTRLDQILKDWLKHQEQVVRSSGSILAALKQTPSEGQEEVVSPKRPDASEERIKLDIQRFEKLQRSLSFISKQLKIQLQRKTLLLDSWPTVIDRQTSHSQILVTPEGRGAAFSAAPRGVPEHPLRFDKVCCALGSAPITAGLSYWEVDVRCCSGWAVGVAYSSLQRKGADKGAQLGRNRNSWCMELKNGNLSAWHNDRHMACQGSGRSPPRRVGVKVNYDKGQLTFYDADKMAILHSFSAALTPVFDRAHHQFTEPLHPAVRFLNPAQNQSWPNHLELCYSL</sequence>
<dbReference type="InterPro" id="IPR006574">
    <property type="entry name" value="PRY"/>
</dbReference>
<dbReference type="InterPro" id="IPR050143">
    <property type="entry name" value="TRIM/RBCC"/>
</dbReference>
<feature type="compositionally biased region" description="Polar residues" evidence="2">
    <location>
        <begin position="53"/>
        <end position="82"/>
    </location>
</feature>
<dbReference type="SMART" id="SM00449">
    <property type="entry name" value="SPRY"/>
    <property type="match status" value="1"/>
</dbReference>
<keyword evidence="1" id="KW-0175">Coiled coil</keyword>
<accession>A0A3Q2D8D0</accession>
<evidence type="ECO:0000256" key="2">
    <source>
        <dbReference type="SAM" id="MobiDB-lite"/>
    </source>
</evidence>
<evidence type="ECO:0000313" key="5">
    <source>
        <dbReference type="Proteomes" id="UP000265020"/>
    </source>
</evidence>
<dbReference type="PANTHER" id="PTHR24103">
    <property type="entry name" value="E3 UBIQUITIN-PROTEIN LIGASE TRIM"/>
    <property type="match status" value="1"/>
</dbReference>
<dbReference type="Pfam" id="PF13765">
    <property type="entry name" value="PRY"/>
    <property type="match status" value="1"/>
</dbReference>
<dbReference type="Proteomes" id="UP000265020">
    <property type="component" value="Unassembled WGS sequence"/>
</dbReference>
<dbReference type="AlphaFoldDB" id="A0A3Q2D8D0"/>
<protein>
    <submittedName>
        <fullName evidence="4">Si:dkey-219e21.4</fullName>
    </submittedName>
</protein>
<dbReference type="GeneTree" id="ENSGT00940000168370"/>
<dbReference type="InterPro" id="IPR013320">
    <property type="entry name" value="ConA-like_dom_sf"/>
</dbReference>
<dbReference type="SUPFAM" id="SSF49899">
    <property type="entry name" value="Concanavalin A-like lectins/glucanases"/>
    <property type="match status" value="1"/>
</dbReference>
<dbReference type="SMART" id="SM00589">
    <property type="entry name" value="PRY"/>
    <property type="match status" value="1"/>
</dbReference>
<feature type="domain" description="B30.2/SPRY" evidence="3">
    <location>
        <begin position="279"/>
        <end position="491"/>
    </location>
</feature>
<dbReference type="InterPro" id="IPR003879">
    <property type="entry name" value="Butyrophylin_SPRY"/>
</dbReference>
<reference evidence="4" key="2">
    <citation type="submission" date="2025-09" db="UniProtKB">
        <authorList>
            <consortium name="Ensembl"/>
        </authorList>
    </citation>
    <scope>IDENTIFICATION</scope>
</reference>
<evidence type="ECO:0000313" key="4">
    <source>
        <dbReference type="Ensembl" id="ENSCVAP00000014838.1"/>
    </source>
</evidence>
<dbReference type="InterPro" id="IPR043136">
    <property type="entry name" value="B30.2/SPRY_sf"/>
</dbReference>